<sequence length="83" mass="9122">MPTIVDVLGEPVGVVVECAVQEAGEQARFLAREDGQREFVGPNLALLISTRFWSMGAHCHSPCVTWAQTIAEAARCRARSHRM</sequence>
<protein>
    <submittedName>
        <fullName evidence="1">Uncharacterized protein</fullName>
    </submittedName>
</protein>
<name>A0A233SCS1_STRDA</name>
<dbReference type="Proteomes" id="UP000215483">
    <property type="component" value="Unassembled WGS sequence"/>
</dbReference>
<dbReference type="EMBL" id="MCGQ01000019">
    <property type="protein sequence ID" value="OXY93443.1"/>
    <property type="molecule type" value="Genomic_DNA"/>
</dbReference>
<comment type="caution">
    <text evidence="1">The sequence shown here is derived from an EMBL/GenBank/DDBJ whole genome shotgun (WGS) entry which is preliminary data.</text>
</comment>
<reference evidence="1 2" key="1">
    <citation type="submission" date="2016-07" db="EMBL/GenBank/DDBJ databases">
        <title>Draft genome of Streptomyces diastatochromogenes.</title>
        <authorList>
            <person name="Podduturi R."/>
            <person name="Lukassen M.B."/>
            <person name="Clausen N."/>
            <person name="Nielsen J.L."/>
            <person name="Jorgensen N.O."/>
        </authorList>
    </citation>
    <scope>NUCLEOTIDE SEQUENCE [LARGE SCALE GENOMIC DNA]</scope>
    <source>
        <strain evidence="1 2">DSM 40608</strain>
    </source>
</reference>
<accession>A0A233SCS1</accession>
<gene>
    <name evidence="1" type="ORF">BEK98_22280</name>
</gene>
<dbReference type="AlphaFoldDB" id="A0A233SCS1"/>
<evidence type="ECO:0000313" key="2">
    <source>
        <dbReference type="Proteomes" id="UP000215483"/>
    </source>
</evidence>
<evidence type="ECO:0000313" key="1">
    <source>
        <dbReference type="EMBL" id="OXY93443.1"/>
    </source>
</evidence>
<organism evidence="1 2">
    <name type="scientific">Streptomyces diastatochromogenes</name>
    <dbReference type="NCBI Taxonomy" id="42236"/>
    <lineage>
        <taxon>Bacteria</taxon>
        <taxon>Bacillati</taxon>
        <taxon>Actinomycetota</taxon>
        <taxon>Actinomycetes</taxon>
        <taxon>Kitasatosporales</taxon>
        <taxon>Streptomycetaceae</taxon>
        <taxon>Streptomyces</taxon>
    </lineage>
</organism>
<keyword evidence="2" id="KW-1185">Reference proteome</keyword>
<proteinExistence type="predicted"/>